<evidence type="ECO:0000256" key="3">
    <source>
        <dbReference type="ARBA" id="ARBA00038050"/>
    </source>
</evidence>
<dbReference type="NCBIfam" id="NF003314">
    <property type="entry name" value="PRK04322.1"/>
    <property type="match status" value="1"/>
</dbReference>
<reference evidence="6" key="1">
    <citation type="submission" date="2021-01" db="UniProtKB">
        <authorList>
            <consortium name="EnsemblMetazoa"/>
        </authorList>
    </citation>
    <scope>IDENTIFICATION</scope>
</reference>
<evidence type="ECO:0000313" key="6">
    <source>
        <dbReference type="EnsemblMetazoa" id="XP_022649526"/>
    </source>
</evidence>
<evidence type="ECO:0000256" key="5">
    <source>
        <dbReference type="SAM" id="Phobius"/>
    </source>
</evidence>
<dbReference type="EC" id="3.1.1.29" evidence="1"/>
<dbReference type="RefSeq" id="XP_022649525.1">
    <property type="nucleotide sequence ID" value="XM_022793790.1"/>
</dbReference>
<dbReference type="NCBIfam" id="TIGR00283">
    <property type="entry name" value="arch_pth2"/>
    <property type="match status" value="1"/>
</dbReference>
<dbReference type="OMA" id="GHAAVEC"/>
<dbReference type="GO" id="GO:0005829">
    <property type="term" value="C:cytosol"/>
    <property type="evidence" value="ECO:0007669"/>
    <property type="project" value="TreeGrafter"/>
</dbReference>
<dbReference type="RefSeq" id="XP_022649526.1">
    <property type="nucleotide sequence ID" value="XM_022793791.1"/>
</dbReference>
<keyword evidence="5" id="KW-1133">Transmembrane helix</keyword>
<organism evidence="6 7">
    <name type="scientific">Varroa destructor</name>
    <name type="common">Honeybee mite</name>
    <dbReference type="NCBI Taxonomy" id="109461"/>
    <lineage>
        <taxon>Eukaryota</taxon>
        <taxon>Metazoa</taxon>
        <taxon>Ecdysozoa</taxon>
        <taxon>Arthropoda</taxon>
        <taxon>Chelicerata</taxon>
        <taxon>Arachnida</taxon>
        <taxon>Acari</taxon>
        <taxon>Parasitiformes</taxon>
        <taxon>Mesostigmata</taxon>
        <taxon>Gamasina</taxon>
        <taxon>Dermanyssoidea</taxon>
        <taxon>Varroidae</taxon>
        <taxon>Varroa</taxon>
    </lineage>
</organism>
<dbReference type="EnsemblMetazoa" id="XM_022793792">
    <property type="protein sequence ID" value="XP_022649527"/>
    <property type="gene ID" value="LOC111245428"/>
</dbReference>
<comment type="catalytic activity">
    <reaction evidence="4">
        <text>an N-acyl-L-alpha-aminoacyl-tRNA + H2O = an N-acyl-L-amino acid + a tRNA + H(+)</text>
        <dbReference type="Rhea" id="RHEA:54448"/>
        <dbReference type="Rhea" id="RHEA-COMP:10123"/>
        <dbReference type="Rhea" id="RHEA-COMP:13883"/>
        <dbReference type="ChEBI" id="CHEBI:15377"/>
        <dbReference type="ChEBI" id="CHEBI:15378"/>
        <dbReference type="ChEBI" id="CHEBI:59874"/>
        <dbReference type="ChEBI" id="CHEBI:78442"/>
        <dbReference type="ChEBI" id="CHEBI:138191"/>
        <dbReference type="EC" id="3.1.1.29"/>
    </reaction>
</comment>
<sequence>MRTAILHDPLFWSGVGTGISCCVALGLIFVNRRTFSRLIPFKSFGKMILHFDEKTFPRDTKMVLVVRMDCNMERGKIAAQCSHAAVLAYKESTKIQPEMLQRWDLTGQPKVVVKVNSEEEMLQIYQKAKRLGLVTSMVRDAGRTQVVPGTRTVVCIGPGFKDTVDQCTSHLKLL</sequence>
<keyword evidence="5" id="KW-0812">Transmembrane</keyword>
<dbReference type="InterPro" id="IPR002833">
    <property type="entry name" value="PTH2"/>
</dbReference>
<dbReference type="Pfam" id="PF01981">
    <property type="entry name" value="PTH2"/>
    <property type="match status" value="1"/>
</dbReference>
<comment type="similarity">
    <text evidence="3">Belongs to the PTH2 family.</text>
</comment>
<evidence type="ECO:0000256" key="2">
    <source>
        <dbReference type="ARBA" id="ARBA00022801"/>
    </source>
</evidence>
<keyword evidence="5" id="KW-0472">Membrane</keyword>
<dbReference type="RefSeq" id="XP_022649527.1">
    <property type="nucleotide sequence ID" value="XM_022793792.1"/>
</dbReference>
<dbReference type="EnsemblMetazoa" id="XM_022793791">
    <property type="protein sequence ID" value="XP_022649526"/>
    <property type="gene ID" value="LOC111245428"/>
</dbReference>
<feature type="transmembrane region" description="Helical" evidence="5">
    <location>
        <begin position="12"/>
        <end position="30"/>
    </location>
</feature>
<dbReference type="KEGG" id="vde:111245428"/>
<dbReference type="PANTHER" id="PTHR12649:SF11">
    <property type="entry name" value="PEPTIDYL-TRNA HYDROLASE 2, MITOCHONDRIAL"/>
    <property type="match status" value="1"/>
</dbReference>
<dbReference type="Gene3D" id="3.40.1490.10">
    <property type="entry name" value="Bit1"/>
    <property type="match status" value="1"/>
</dbReference>
<name>A0A7M7JBG3_VARDE</name>
<accession>A0A7M7JBG3</accession>
<dbReference type="CDD" id="cd02430">
    <property type="entry name" value="PTH2"/>
    <property type="match status" value="1"/>
</dbReference>
<evidence type="ECO:0000256" key="1">
    <source>
        <dbReference type="ARBA" id="ARBA00013260"/>
    </source>
</evidence>
<dbReference type="FunCoup" id="A0A7M7JBG3">
    <property type="interactions" value="137"/>
</dbReference>
<dbReference type="SUPFAM" id="SSF102462">
    <property type="entry name" value="Peptidyl-tRNA hydrolase II"/>
    <property type="match status" value="1"/>
</dbReference>
<dbReference type="PANTHER" id="PTHR12649">
    <property type="entry name" value="PEPTIDYL-TRNA HYDROLASE 2"/>
    <property type="match status" value="1"/>
</dbReference>
<protein>
    <recommendedName>
        <fullName evidence="1">peptidyl-tRNA hydrolase</fullName>
        <ecNumber evidence="1">3.1.1.29</ecNumber>
    </recommendedName>
</protein>
<dbReference type="InParanoid" id="A0A7M7JBG3"/>
<dbReference type="Proteomes" id="UP000594260">
    <property type="component" value="Unplaced"/>
</dbReference>
<dbReference type="FunFam" id="3.40.1490.10:FF:000001">
    <property type="entry name" value="Peptidyl-tRNA hydrolase 2"/>
    <property type="match status" value="1"/>
</dbReference>
<dbReference type="GeneID" id="111245428"/>
<dbReference type="InterPro" id="IPR023476">
    <property type="entry name" value="Pep_tRNA_hydro_II_dom_sf"/>
</dbReference>
<dbReference type="AlphaFoldDB" id="A0A7M7JBG3"/>
<keyword evidence="2" id="KW-0378">Hydrolase</keyword>
<evidence type="ECO:0000313" key="7">
    <source>
        <dbReference type="Proteomes" id="UP000594260"/>
    </source>
</evidence>
<dbReference type="PROSITE" id="PS51257">
    <property type="entry name" value="PROKAR_LIPOPROTEIN"/>
    <property type="match status" value="1"/>
</dbReference>
<dbReference type="GO" id="GO:0004045">
    <property type="term" value="F:peptidyl-tRNA hydrolase activity"/>
    <property type="evidence" value="ECO:0007669"/>
    <property type="project" value="UniProtKB-EC"/>
</dbReference>
<dbReference type="OrthoDB" id="1733656at2759"/>
<proteinExistence type="inferred from homology"/>
<evidence type="ECO:0000256" key="4">
    <source>
        <dbReference type="ARBA" id="ARBA00048707"/>
    </source>
</evidence>
<dbReference type="EnsemblMetazoa" id="XM_022793790">
    <property type="protein sequence ID" value="XP_022649525"/>
    <property type="gene ID" value="LOC111245428"/>
</dbReference>
<keyword evidence="7" id="KW-1185">Reference proteome</keyword>